<evidence type="ECO:0000313" key="2">
    <source>
        <dbReference type="Proteomes" id="UP001143856"/>
    </source>
</evidence>
<comment type="caution">
    <text evidence="1">The sequence shown here is derived from an EMBL/GenBank/DDBJ whole genome shotgun (WGS) entry which is preliminary data.</text>
</comment>
<keyword evidence="2" id="KW-1185">Reference proteome</keyword>
<organism evidence="1 2">
    <name type="scientific">Xylaria curta</name>
    <dbReference type="NCBI Taxonomy" id="42375"/>
    <lineage>
        <taxon>Eukaryota</taxon>
        <taxon>Fungi</taxon>
        <taxon>Dikarya</taxon>
        <taxon>Ascomycota</taxon>
        <taxon>Pezizomycotina</taxon>
        <taxon>Sordariomycetes</taxon>
        <taxon>Xylariomycetidae</taxon>
        <taxon>Xylariales</taxon>
        <taxon>Xylariaceae</taxon>
        <taxon>Xylaria</taxon>
    </lineage>
</organism>
<evidence type="ECO:0000313" key="1">
    <source>
        <dbReference type="EMBL" id="KAJ2996333.1"/>
    </source>
</evidence>
<name>A0ACC1PPN6_9PEZI</name>
<dbReference type="Proteomes" id="UP001143856">
    <property type="component" value="Unassembled WGS sequence"/>
</dbReference>
<protein>
    <submittedName>
        <fullName evidence="1">Uncharacterized protein</fullName>
    </submittedName>
</protein>
<dbReference type="EMBL" id="JAPDGR010000099">
    <property type="protein sequence ID" value="KAJ2996333.1"/>
    <property type="molecule type" value="Genomic_DNA"/>
</dbReference>
<proteinExistence type="predicted"/>
<gene>
    <name evidence="1" type="ORF">NUW58_g1005</name>
</gene>
<reference evidence="1" key="1">
    <citation type="submission" date="2022-10" db="EMBL/GenBank/DDBJ databases">
        <title>Genome Sequence of Xylaria curta.</title>
        <authorList>
            <person name="Buettner E."/>
        </authorList>
    </citation>
    <scope>NUCLEOTIDE SEQUENCE</scope>
    <source>
        <strain evidence="1">Babe10</strain>
    </source>
</reference>
<accession>A0ACC1PPN6</accession>
<sequence>MGSLADLFPPGTDLCQLPSGSPPLGQAPDFDDVGLRSLTIAFSVILTTIAITFALGRLFANHKKLGLSDLFVFLAALTNIAHAVLIIVYARYNRHQWNLPLCWINGEWELASYTFETLNNFSLFFSKSATLLLFRQVFSVSRTMNIAIWVGVAASFALYGSSLATLSYFAAPHAGQTWDELAAHVAGTTIFPLYWGVAQGAVGTILDIYIFVLPLPTLSRLNLSTKRKLQVSALFFVAILGVVGSTVSLAYRALSIQGPNPDYTYNAGVLLNCNLIEMNIALIICSTPAFASFMRNYVMQSKIFRSLQSSLGGSRSGPRRSGLFRTVLDPNRPRTGRDKQKPSGEKDAGRYIEMSDTWLLKSGATVDVEAPNVANKPSQNEPGEPSEGLKVVKTVDVEHFSVPSAT</sequence>